<feature type="domain" description="Condensation" evidence="1">
    <location>
        <begin position="13"/>
        <end position="260"/>
    </location>
</feature>
<dbReference type="GO" id="GO:0003824">
    <property type="term" value="F:catalytic activity"/>
    <property type="evidence" value="ECO:0007669"/>
    <property type="project" value="InterPro"/>
</dbReference>
<dbReference type="InterPro" id="IPR023213">
    <property type="entry name" value="CAT-like_dom_sf"/>
</dbReference>
<name>A0A7X2T2W1_9CLOT</name>
<organism evidence="2 3">
    <name type="scientific">Inconstantimicrobium porci</name>
    <dbReference type="NCBI Taxonomy" id="2652291"/>
    <lineage>
        <taxon>Bacteria</taxon>
        <taxon>Bacillati</taxon>
        <taxon>Bacillota</taxon>
        <taxon>Clostridia</taxon>
        <taxon>Eubacteriales</taxon>
        <taxon>Clostridiaceae</taxon>
        <taxon>Inconstantimicrobium</taxon>
    </lineage>
</organism>
<comment type="caution">
    <text evidence="2">The sequence shown here is derived from an EMBL/GenBank/DDBJ whole genome shotgun (WGS) entry which is preliminary data.</text>
</comment>
<dbReference type="AlphaFoldDB" id="A0A7X2T2W1"/>
<evidence type="ECO:0000313" key="3">
    <source>
        <dbReference type="Proteomes" id="UP000460287"/>
    </source>
</evidence>
<reference evidence="2 3" key="1">
    <citation type="submission" date="2019-08" db="EMBL/GenBank/DDBJ databases">
        <title>In-depth cultivation of the pig gut microbiome towards novel bacterial diversity and tailored functional studies.</title>
        <authorList>
            <person name="Wylensek D."/>
            <person name="Hitch T.C.A."/>
            <person name="Clavel T."/>
        </authorList>
    </citation>
    <scope>NUCLEOTIDE SEQUENCE [LARGE SCALE GENOMIC DNA]</scope>
    <source>
        <strain evidence="2 3">WCA-383-APC-5B</strain>
    </source>
</reference>
<accession>A0A7X2T2W1</accession>
<dbReference type="InterPro" id="IPR001242">
    <property type="entry name" value="Condensation_dom"/>
</dbReference>
<dbReference type="GO" id="GO:0008610">
    <property type="term" value="P:lipid biosynthetic process"/>
    <property type="evidence" value="ECO:0007669"/>
    <property type="project" value="UniProtKB-ARBA"/>
</dbReference>
<dbReference type="Proteomes" id="UP000460287">
    <property type="component" value="Unassembled WGS sequence"/>
</dbReference>
<dbReference type="EMBL" id="VULX01000029">
    <property type="protein sequence ID" value="MSR92388.1"/>
    <property type="molecule type" value="Genomic_DNA"/>
</dbReference>
<sequence>MELKKVKLKCCKNWNICTSLWFKEDIDIDLLKKALLISLNRIDALNIHLTEINKNIKQYLSDEKYRDIEVLDYSDKSIEEIKQEFNKRACVEMKWKDCNLIDVVIAKVPENRVALCVVVNHVIADAWGLTVFMKDALEVYLSLREGKDLPEKPASFLKVIEEELKYTDSQKMKDDEEYWKSVFDEAPSYSSVNRKNVGKKYGRISLDFTSTAKIITLPKEEVQVVNDYCKKNRISPQVLFILAMYCYLSMLNNKDELLINNALSI</sequence>
<evidence type="ECO:0000313" key="2">
    <source>
        <dbReference type="EMBL" id="MSR92388.1"/>
    </source>
</evidence>
<dbReference type="Gene3D" id="3.30.559.10">
    <property type="entry name" value="Chloramphenicol acetyltransferase-like domain"/>
    <property type="match status" value="1"/>
</dbReference>
<dbReference type="Gene3D" id="3.30.559.30">
    <property type="entry name" value="Nonribosomal peptide synthetase, condensation domain"/>
    <property type="match status" value="1"/>
</dbReference>
<dbReference type="SUPFAM" id="SSF52777">
    <property type="entry name" value="CoA-dependent acyltransferases"/>
    <property type="match status" value="1"/>
</dbReference>
<proteinExistence type="predicted"/>
<protein>
    <recommendedName>
        <fullName evidence="1">Condensation domain-containing protein</fullName>
    </recommendedName>
</protein>
<gene>
    <name evidence="2" type="ORF">FYJ33_13550</name>
</gene>
<dbReference type="Pfam" id="PF00668">
    <property type="entry name" value="Condensation"/>
    <property type="match status" value="1"/>
</dbReference>
<keyword evidence="3" id="KW-1185">Reference proteome</keyword>
<evidence type="ECO:0000259" key="1">
    <source>
        <dbReference type="Pfam" id="PF00668"/>
    </source>
</evidence>